<evidence type="ECO:0000313" key="4">
    <source>
        <dbReference type="EMBL" id="KAF2088230.1"/>
    </source>
</evidence>
<proteinExistence type="predicted"/>
<keyword evidence="3" id="KW-0732">Signal</keyword>
<keyword evidence="2" id="KW-0472">Membrane</keyword>
<feature type="region of interest" description="Disordered" evidence="1">
    <location>
        <begin position="133"/>
        <end position="156"/>
    </location>
</feature>
<reference evidence="4" key="1">
    <citation type="journal article" date="2020" name="Stud. Mycol.">
        <title>101 Dothideomycetes genomes: a test case for predicting lifestyles and emergence of pathogens.</title>
        <authorList>
            <person name="Haridas S."/>
            <person name="Albert R."/>
            <person name="Binder M."/>
            <person name="Bloem J."/>
            <person name="Labutti K."/>
            <person name="Salamov A."/>
            <person name="Andreopoulos B."/>
            <person name="Baker S."/>
            <person name="Barry K."/>
            <person name="Bills G."/>
            <person name="Bluhm B."/>
            <person name="Cannon C."/>
            <person name="Castanera R."/>
            <person name="Culley D."/>
            <person name="Daum C."/>
            <person name="Ezra D."/>
            <person name="Gonzalez J."/>
            <person name="Henrissat B."/>
            <person name="Kuo A."/>
            <person name="Liang C."/>
            <person name="Lipzen A."/>
            <person name="Lutzoni F."/>
            <person name="Magnuson J."/>
            <person name="Mondo S."/>
            <person name="Nolan M."/>
            <person name="Ohm R."/>
            <person name="Pangilinan J."/>
            <person name="Park H.-J."/>
            <person name="Ramirez L."/>
            <person name="Alfaro M."/>
            <person name="Sun H."/>
            <person name="Tritt A."/>
            <person name="Yoshinaga Y."/>
            <person name="Zwiers L.-H."/>
            <person name="Turgeon B."/>
            <person name="Goodwin S."/>
            <person name="Spatafora J."/>
            <person name="Crous P."/>
            <person name="Grigoriev I."/>
        </authorList>
    </citation>
    <scope>NUCLEOTIDE SEQUENCE</scope>
    <source>
        <strain evidence="4">CBS 121410</strain>
    </source>
</reference>
<feature type="transmembrane region" description="Helical" evidence="2">
    <location>
        <begin position="196"/>
        <end position="218"/>
    </location>
</feature>
<sequence length="301" mass="31684">MWNAYLVSVVLSYGTAVSASSNYFNYPTAPGSSGNFLADLSWELGSSQTITWTTSLDEYSMYLYHQKTNPDSGIEVKQIYTATSNGSGDQSFDWTVQLYDTNLTVSPVYFFWIDPGATNGFTLHYFNITEASSSSSSASSTTTTATDSISSSTTSASTAATTTSAKAAAAATTSAAAATASGGRSSSSSSSTALKAGLGVGLGLGIPLVLIAGIWIGLKMVKARRASAGSVDSSHPMTGMFVPPGSYRDNQEPPFFPLDQGQQQQQQPEAHMVQSHEIYEAPANPANPYNNKRTYPAELGP</sequence>
<dbReference type="OrthoDB" id="5390143at2759"/>
<dbReference type="AlphaFoldDB" id="A0A9P4LW77"/>
<name>A0A9P4LW77_9PEZI</name>
<evidence type="ECO:0000256" key="2">
    <source>
        <dbReference type="SAM" id="Phobius"/>
    </source>
</evidence>
<feature type="region of interest" description="Disordered" evidence="1">
    <location>
        <begin position="228"/>
        <end position="301"/>
    </location>
</feature>
<evidence type="ECO:0000256" key="3">
    <source>
        <dbReference type="SAM" id="SignalP"/>
    </source>
</evidence>
<keyword evidence="5" id="KW-1185">Reference proteome</keyword>
<keyword evidence="2" id="KW-1133">Transmembrane helix</keyword>
<evidence type="ECO:0008006" key="6">
    <source>
        <dbReference type="Google" id="ProtNLM"/>
    </source>
</evidence>
<dbReference type="Proteomes" id="UP000799776">
    <property type="component" value="Unassembled WGS sequence"/>
</dbReference>
<evidence type="ECO:0000313" key="5">
    <source>
        <dbReference type="Proteomes" id="UP000799776"/>
    </source>
</evidence>
<evidence type="ECO:0000256" key="1">
    <source>
        <dbReference type="SAM" id="MobiDB-lite"/>
    </source>
</evidence>
<dbReference type="EMBL" id="ML978717">
    <property type="protein sequence ID" value="KAF2088230.1"/>
    <property type="molecule type" value="Genomic_DNA"/>
</dbReference>
<keyword evidence="2" id="KW-0812">Transmembrane</keyword>
<organism evidence="4 5">
    <name type="scientific">Saccharata proteae CBS 121410</name>
    <dbReference type="NCBI Taxonomy" id="1314787"/>
    <lineage>
        <taxon>Eukaryota</taxon>
        <taxon>Fungi</taxon>
        <taxon>Dikarya</taxon>
        <taxon>Ascomycota</taxon>
        <taxon>Pezizomycotina</taxon>
        <taxon>Dothideomycetes</taxon>
        <taxon>Dothideomycetes incertae sedis</taxon>
        <taxon>Botryosphaeriales</taxon>
        <taxon>Saccharataceae</taxon>
        <taxon>Saccharata</taxon>
    </lineage>
</organism>
<feature type="signal peptide" evidence="3">
    <location>
        <begin position="1"/>
        <end position="19"/>
    </location>
</feature>
<gene>
    <name evidence="4" type="ORF">K490DRAFT_64907</name>
</gene>
<feature type="chain" id="PRO_5040195472" description="Mid2 domain-containing protein" evidence="3">
    <location>
        <begin position="20"/>
        <end position="301"/>
    </location>
</feature>
<comment type="caution">
    <text evidence="4">The sequence shown here is derived from an EMBL/GenBank/DDBJ whole genome shotgun (WGS) entry which is preliminary data.</text>
</comment>
<protein>
    <recommendedName>
        <fullName evidence="6">Mid2 domain-containing protein</fullName>
    </recommendedName>
</protein>
<feature type="compositionally biased region" description="Low complexity" evidence="1">
    <location>
        <begin position="281"/>
        <end position="291"/>
    </location>
</feature>
<accession>A0A9P4LW77</accession>